<protein>
    <submittedName>
        <fullName evidence="1">Uncharacterized protein</fullName>
    </submittedName>
</protein>
<sequence length="80" mass="9398">MSDSLDDLAKDQNITHNRAVRAYFKDFRRPYDGDSIRQLVCWVKSQYLGRDSNNNLAWLPHFEELIYISKGLKFISSNSK</sequence>
<proteinExistence type="predicted"/>
<keyword evidence="2" id="KW-1185">Reference proteome</keyword>
<dbReference type="Proteomes" id="UP000595278">
    <property type="component" value="Chromosome"/>
</dbReference>
<dbReference type="RefSeq" id="WP_201091075.1">
    <property type="nucleotide sequence ID" value="NZ_JBHTMG010000006.1"/>
</dbReference>
<reference evidence="1 2" key="1">
    <citation type="submission" date="2021-01" db="EMBL/GenBank/DDBJ databases">
        <title>Entomomonas sp. F2A isolated from a house cricket (Acheta domesticus).</title>
        <authorList>
            <person name="Spergser J."/>
            <person name="Busse H.-J."/>
        </authorList>
    </citation>
    <scope>NUCLEOTIDE SEQUENCE [LARGE SCALE GENOMIC DNA]</scope>
    <source>
        <strain evidence="1 2">F2A</strain>
    </source>
</reference>
<evidence type="ECO:0000313" key="1">
    <source>
        <dbReference type="EMBL" id="QQP85002.1"/>
    </source>
</evidence>
<dbReference type="AlphaFoldDB" id="A0A974NEI9"/>
<dbReference type="EMBL" id="CP067393">
    <property type="protein sequence ID" value="QQP85002.1"/>
    <property type="molecule type" value="Genomic_DNA"/>
</dbReference>
<gene>
    <name evidence="1" type="ORF">JHT90_11470</name>
</gene>
<evidence type="ECO:0000313" key="2">
    <source>
        <dbReference type="Proteomes" id="UP000595278"/>
    </source>
</evidence>
<dbReference type="KEGG" id="eaz:JHT90_11470"/>
<accession>A0A974NEI9</accession>
<name>A0A974NEI9_9GAMM</name>
<organism evidence="1 2">
    <name type="scientific">Entomomonas asaccharolytica</name>
    <dbReference type="NCBI Taxonomy" id="2785331"/>
    <lineage>
        <taxon>Bacteria</taxon>
        <taxon>Pseudomonadati</taxon>
        <taxon>Pseudomonadota</taxon>
        <taxon>Gammaproteobacteria</taxon>
        <taxon>Pseudomonadales</taxon>
        <taxon>Pseudomonadaceae</taxon>
        <taxon>Entomomonas</taxon>
    </lineage>
</organism>